<dbReference type="STRING" id="883114.HMPREF9709_01358"/>
<dbReference type="PATRIC" id="fig|883114.3.peg.1350"/>
<sequence length="318" mass="37827">MSDYFKTIDEQIKILKQRNLVIEDEQHARECLLRYNYYKIINGTYQYFSQDSPDVRNKKSSYRDGTDFQDLMDVHNFDKQLKRVLLGAMLEIERISRSIISYKFVEKYPKPGAYLNPKNYSHTDRGYVLTNIDSINETIKSFMNEENYNRSIKYYLDKYNSIPFWFIINFVSFGKIVNIYETLDYQLREDIADAFQLIVEDNIGHKLEKFLTPTQLQSFLQNAKDIRNVSAHDNLILGYKFSRIEYFAPIHDNYEIKDNDERNTLFDTLIILQALLPSEIFSETQEKINEEINKLKENVDEIAFNKIIKSIGYNKVKF</sequence>
<accession>H3NPT6</accession>
<protein>
    <recommendedName>
        <fullName evidence="4">Abi-like protein</fullName>
    </recommendedName>
</protein>
<evidence type="ECO:0008006" key="4">
    <source>
        <dbReference type="Google" id="ProtNLM"/>
    </source>
</evidence>
<evidence type="ECO:0000313" key="2">
    <source>
        <dbReference type="EMBL" id="EHR33314.1"/>
    </source>
</evidence>
<dbReference type="EMBL" id="AGEI01000024">
    <property type="protein sequence ID" value="EHR33314.1"/>
    <property type="molecule type" value="Genomic_DNA"/>
</dbReference>
<feature type="coiled-coil region" evidence="1">
    <location>
        <begin position="278"/>
        <end position="305"/>
    </location>
</feature>
<organism evidence="2 3">
    <name type="scientific">Helcococcus kunzii ATCC 51366</name>
    <dbReference type="NCBI Taxonomy" id="883114"/>
    <lineage>
        <taxon>Bacteria</taxon>
        <taxon>Bacillati</taxon>
        <taxon>Bacillota</taxon>
        <taxon>Tissierellia</taxon>
        <taxon>Tissierellales</taxon>
        <taxon>Peptoniphilaceae</taxon>
        <taxon>Helcococcus</taxon>
    </lineage>
</organism>
<evidence type="ECO:0000313" key="3">
    <source>
        <dbReference type="Proteomes" id="UP000004191"/>
    </source>
</evidence>
<dbReference type="RefSeq" id="WP_005398873.1">
    <property type="nucleotide sequence ID" value="NZ_JH601088.1"/>
</dbReference>
<dbReference type="Proteomes" id="UP000004191">
    <property type="component" value="Unassembled WGS sequence"/>
</dbReference>
<keyword evidence="1" id="KW-0175">Coiled coil</keyword>
<dbReference type="GeneID" id="96999323"/>
<dbReference type="InterPro" id="IPR011664">
    <property type="entry name" value="Abi_system_AbiD/AbiF-like"/>
</dbReference>
<comment type="caution">
    <text evidence="2">The sequence shown here is derived from an EMBL/GenBank/DDBJ whole genome shotgun (WGS) entry which is preliminary data.</text>
</comment>
<keyword evidence="3" id="KW-1185">Reference proteome</keyword>
<evidence type="ECO:0000256" key="1">
    <source>
        <dbReference type="SAM" id="Coils"/>
    </source>
</evidence>
<dbReference type="AlphaFoldDB" id="H3NPT6"/>
<gene>
    <name evidence="2" type="ORF">HMPREF9709_01358</name>
</gene>
<name>H3NPT6_9FIRM</name>
<dbReference type="eggNOG" id="COG4823">
    <property type="taxonomic scope" value="Bacteria"/>
</dbReference>
<proteinExistence type="predicted"/>
<reference evidence="2 3" key="1">
    <citation type="submission" date="2012-01" db="EMBL/GenBank/DDBJ databases">
        <title>The Genome Sequence of Helcococcus kunzii ATCC 51366.</title>
        <authorList>
            <consortium name="The Broad Institute Genome Sequencing Platform"/>
            <person name="Earl A."/>
            <person name="Ward D."/>
            <person name="Feldgarden M."/>
            <person name="Gevers D."/>
            <person name="Huys G."/>
            <person name="Young S.K."/>
            <person name="Zeng Q."/>
            <person name="Gargeya S."/>
            <person name="Fitzgerald M."/>
            <person name="Haas B."/>
            <person name="Abouelleil A."/>
            <person name="Alvarado L."/>
            <person name="Arachchi H.M."/>
            <person name="Berlin A."/>
            <person name="Chapman S.B."/>
            <person name="Gearin G."/>
            <person name="Goldberg J."/>
            <person name="Griggs A."/>
            <person name="Gujja S."/>
            <person name="Hansen M."/>
            <person name="Heiman D."/>
            <person name="Howarth C."/>
            <person name="Larimer J."/>
            <person name="Lui A."/>
            <person name="MacDonald P.J.P."/>
            <person name="McCowen C."/>
            <person name="Montmayeur A."/>
            <person name="Murphy C."/>
            <person name="Neiman D."/>
            <person name="Pearson M."/>
            <person name="Priest M."/>
            <person name="Roberts A."/>
            <person name="Saif S."/>
            <person name="Shea T."/>
            <person name="Sisk P."/>
            <person name="Stolte C."/>
            <person name="Sykes S."/>
            <person name="Wortman J."/>
            <person name="Nusbaum C."/>
            <person name="Birren B."/>
        </authorList>
    </citation>
    <scope>NUCLEOTIDE SEQUENCE [LARGE SCALE GENOMIC DNA]</scope>
    <source>
        <strain evidence="2 3">ATCC 51366</strain>
    </source>
</reference>
<dbReference type="Pfam" id="PF07751">
    <property type="entry name" value="Abi_2"/>
    <property type="match status" value="1"/>
</dbReference>
<dbReference type="HOGENOM" id="CLU_044962_2_0_9"/>
<dbReference type="OrthoDB" id="5363652at2"/>